<gene>
    <name evidence="1" type="ORF">B0A70_10185</name>
    <name evidence="2" type="ORF">SAMN05421796_11072</name>
</gene>
<accession>A0A1N7P1F8</accession>
<sequence>MKEELTTKMHSEFSVSVNTDIKHKCFCALKDMQMFSYSLEYVCNIYKISKYDIEKYSSEFNKTV</sequence>
<reference evidence="1 4" key="1">
    <citation type="submission" date="2016-11" db="EMBL/GenBank/DDBJ databases">
        <title>Whole genomes of Flavobacteriaceae.</title>
        <authorList>
            <person name="Stine C."/>
            <person name="Li C."/>
            <person name="Tadesse D."/>
        </authorList>
    </citation>
    <scope>NUCLEOTIDE SEQUENCE [LARGE SCALE GENOMIC DNA]</scope>
    <source>
        <strain evidence="1 4">DSM 21068</strain>
    </source>
</reference>
<reference evidence="3" key="2">
    <citation type="submission" date="2017-01" db="EMBL/GenBank/DDBJ databases">
        <authorList>
            <person name="Varghese N."/>
            <person name="Submissions S."/>
        </authorList>
    </citation>
    <scope>NUCLEOTIDE SEQUENCE [LARGE SCALE GENOMIC DNA]</scope>
    <source>
        <strain evidence="3">DSM 21068</strain>
    </source>
</reference>
<keyword evidence="4" id="KW-1185">Reference proteome</keyword>
<organism evidence="2 3">
    <name type="scientific">Chryseobacterium piscicola</name>
    <dbReference type="NCBI Taxonomy" id="551459"/>
    <lineage>
        <taxon>Bacteria</taxon>
        <taxon>Pseudomonadati</taxon>
        <taxon>Bacteroidota</taxon>
        <taxon>Flavobacteriia</taxon>
        <taxon>Flavobacteriales</taxon>
        <taxon>Weeksellaceae</taxon>
        <taxon>Chryseobacterium group</taxon>
        <taxon>Chryseobacterium</taxon>
    </lineage>
</organism>
<proteinExistence type="predicted"/>
<reference evidence="2" key="3">
    <citation type="submission" date="2017-01" db="EMBL/GenBank/DDBJ databases">
        <authorList>
            <person name="Mah S.A."/>
            <person name="Swanson W.J."/>
            <person name="Moy G.W."/>
            <person name="Vacquier V.D."/>
        </authorList>
    </citation>
    <scope>NUCLEOTIDE SEQUENCE [LARGE SCALE GENOMIC DNA]</scope>
    <source>
        <strain evidence="2">DSM 21068</strain>
    </source>
</reference>
<dbReference type="EMBL" id="MUGO01000014">
    <property type="protein sequence ID" value="PQA92744.1"/>
    <property type="molecule type" value="Genomic_DNA"/>
</dbReference>
<dbReference type="STRING" id="551459.SAMN05421796_11072"/>
<evidence type="ECO:0000313" key="2">
    <source>
        <dbReference type="EMBL" id="SIT04394.1"/>
    </source>
</evidence>
<evidence type="ECO:0000313" key="4">
    <source>
        <dbReference type="Proteomes" id="UP000238314"/>
    </source>
</evidence>
<dbReference type="Proteomes" id="UP000186246">
    <property type="component" value="Unassembled WGS sequence"/>
</dbReference>
<protein>
    <submittedName>
        <fullName evidence="2">Uncharacterized protein</fullName>
    </submittedName>
</protein>
<dbReference type="Proteomes" id="UP000238314">
    <property type="component" value="Unassembled WGS sequence"/>
</dbReference>
<name>A0A1N7P1F8_9FLAO</name>
<dbReference type="AlphaFoldDB" id="A0A1N7P1F8"/>
<dbReference type="OrthoDB" id="1495945at2"/>
<dbReference type="RefSeq" id="WP_076452615.1">
    <property type="nucleotide sequence ID" value="NZ_FTOJ01000010.1"/>
</dbReference>
<evidence type="ECO:0000313" key="1">
    <source>
        <dbReference type="EMBL" id="PQA92744.1"/>
    </source>
</evidence>
<dbReference type="EMBL" id="FTOJ01000010">
    <property type="protein sequence ID" value="SIT04394.1"/>
    <property type="molecule type" value="Genomic_DNA"/>
</dbReference>
<evidence type="ECO:0000313" key="3">
    <source>
        <dbReference type="Proteomes" id="UP000186246"/>
    </source>
</evidence>